<dbReference type="Proteomes" id="UP000195557">
    <property type="component" value="Unassembled WGS sequence"/>
</dbReference>
<protein>
    <submittedName>
        <fullName evidence="1">Uncharacterized protein</fullName>
    </submittedName>
</protein>
<proteinExistence type="predicted"/>
<dbReference type="EMBL" id="KZ155791">
    <property type="protein sequence ID" value="OUS45170.1"/>
    <property type="molecule type" value="Genomic_DNA"/>
</dbReference>
<evidence type="ECO:0000313" key="1">
    <source>
        <dbReference type="EMBL" id="OUS45170.1"/>
    </source>
</evidence>
<reference evidence="1" key="1">
    <citation type="submission" date="2017-04" db="EMBL/GenBank/DDBJ databases">
        <title>Population genomics of picophytoplankton unveils novel chromosome hypervariability.</title>
        <authorList>
            <consortium name="DOE Joint Genome Institute"/>
            <person name="Blanc-Mathieu R."/>
            <person name="Krasovec M."/>
            <person name="Hebrard M."/>
            <person name="Yau S."/>
            <person name="Desgranges E."/>
            <person name="Martin J."/>
            <person name="Schackwitz W."/>
            <person name="Kuo A."/>
            <person name="Salin G."/>
            <person name="Donnadieu C."/>
            <person name="Desdevises Y."/>
            <person name="Sanchez-Ferandin S."/>
            <person name="Moreau H."/>
            <person name="Rivals E."/>
            <person name="Grigoriev I.V."/>
            <person name="Grimsley N."/>
            <person name="Eyre-Walker A."/>
            <person name="Piganeau G."/>
        </authorList>
    </citation>
    <scope>NUCLEOTIDE SEQUENCE [LARGE SCALE GENOMIC DNA]</scope>
    <source>
        <strain evidence="1">RCC 1115</strain>
    </source>
</reference>
<gene>
    <name evidence="1" type="ORF">BE221DRAFT_193358</name>
</gene>
<accession>A0A1Y5I6G1</accession>
<name>A0A1Y5I6G1_OSTTA</name>
<dbReference type="AlphaFoldDB" id="A0A1Y5I6G1"/>
<organism evidence="1">
    <name type="scientific">Ostreococcus tauri</name>
    <name type="common">Marine green alga</name>
    <dbReference type="NCBI Taxonomy" id="70448"/>
    <lineage>
        <taxon>Eukaryota</taxon>
        <taxon>Viridiplantae</taxon>
        <taxon>Chlorophyta</taxon>
        <taxon>Mamiellophyceae</taxon>
        <taxon>Mamiellales</taxon>
        <taxon>Bathycoccaceae</taxon>
        <taxon>Ostreococcus</taxon>
    </lineage>
</organism>
<dbReference type="eggNOG" id="KOG2275">
    <property type="taxonomic scope" value="Eukaryota"/>
</dbReference>
<sequence>MSAATANSIACSARTRSRSIDRARSRSIARALTKLDPPASDLEGFDKEIRFEWIGHTAAFDARTGEAEVLPSYVVPPAFAEWGVELTDWQSQCSTAVSGRALYAKDARFVPVVGCEADASTVYDKEVDLISVDSMAIEEGCYSAHYVDSKGHETVTHCVTTAPGTTEPRMRVRAKHRADGLGTVRIWREALDDEFTDGGVLASSCGGNSAVAKFAEGARDAFDVARRVDPSYDIPSDAVALPAGIWFRVVVNEDGSYDSALGYAHEESKQHLVSARARAGADESSVDVSFHRSRTA</sequence>